<evidence type="ECO:0000313" key="2">
    <source>
        <dbReference type="EMBL" id="EFQ84678.1"/>
    </source>
</evidence>
<feature type="signal peptide" evidence="1">
    <location>
        <begin position="1"/>
        <end position="24"/>
    </location>
</feature>
<dbReference type="AlphaFoldDB" id="E2S7L2"/>
<dbReference type="Proteomes" id="UP000003111">
    <property type="component" value="Unassembled WGS sequence"/>
</dbReference>
<keyword evidence="1" id="KW-0732">Signal</keyword>
<protein>
    <recommendedName>
        <fullName evidence="4">Tat pathway signal sequence domain protein</fullName>
    </recommendedName>
</protein>
<dbReference type="HOGENOM" id="CLU_1575171_0_0_11"/>
<sequence>MRHERLRRSSAAAATALALTTLGACGTSFDAQVNQPYQAGIGADLRATDVQVLGALFVENFDGSGTFSGTLLNTTERVQDLTGFTVTDGEGTELEVSSDGGDLSLPVRRAVQLGIEDSKVFFAEDVEAGRYYTITLSFDGAADVEIRVPAVTRNDIYSTVVTPLTAPAA</sequence>
<dbReference type="RefSeq" id="WP_007076586.1">
    <property type="nucleotide sequence ID" value="NZ_CM001024.1"/>
</dbReference>
<gene>
    <name evidence="2" type="ORF">HMPREF0063_10019</name>
</gene>
<feature type="chain" id="PRO_5039283859" description="Tat pathway signal sequence domain protein" evidence="1">
    <location>
        <begin position="25"/>
        <end position="169"/>
    </location>
</feature>
<accession>E2S7L2</accession>
<name>E2S7L2_9ACTN</name>
<proteinExistence type="predicted"/>
<evidence type="ECO:0000256" key="1">
    <source>
        <dbReference type="SAM" id="SignalP"/>
    </source>
</evidence>
<keyword evidence="3" id="KW-1185">Reference proteome</keyword>
<dbReference type="OrthoDB" id="3787120at2"/>
<dbReference type="EMBL" id="ACLF03000001">
    <property type="protein sequence ID" value="EFQ84678.1"/>
    <property type="molecule type" value="Genomic_DNA"/>
</dbReference>
<dbReference type="PROSITE" id="PS51257">
    <property type="entry name" value="PROKAR_LIPOPROTEIN"/>
    <property type="match status" value="1"/>
</dbReference>
<dbReference type="STRING" id="585531.HMPREF0063_10019"/>
<dbReference type="eggNOG" id="ENOG50343MB">
    <property type="taxonomic scope" value="Bacteria"/>
</dbReference>
<organism evidence="2 3">
    <name type="scientific">Aeromicrobium marinum DSM 15272</name>
    <dbReference type="NCBI Taxonomy" id="585531"/>
    <lineage>
        <taxon>Bacteria</taxon>
        <taxon>Bacillati</taxon>
        <taxon>Actinomycetota</taxon>
        <taxon>Actinomycetes</taxon>
        <taxon>Propionibacteriales</taxon>
        <taxon>Nocardioidaceae</taxon>
        <taxon>Aeromicrobium</taxon>
    </lineage>
</organism>
<comment type="caution">
    <text evidence="2">The sequence shown here is derived from an EMBL/GenBank/DDBJ whole genome shotgun (WGS) entry which is preliminary data.</text>
</comment>
<evidence type="ECO:0008006" key="4">
    <source>
        <dbReference type="Google" id="ProtNLM"/>
    </source>
</evidence>
<evidence type="ECO:0000313" key="3">
    <source>
        <dbReference type="Proteomes" id="UP000003111"/>
    </source>
</evidence>
<reference evidence="2" key="1">
    <citation type="submission" date="2010-08" db="EMBL/GenBank/DDBJ databases">
        <authorList>
            <person name="Muzny D."/>
            <person name="Qin X."/>
            <person name="Buhay C."/>
            <person name="Dugan-Rocha S."/>
            <person name="Ding Y."/>
            <person name="Chen G."/>
            <person name="Hawes A."/>
            <person name="Holder M."/>
            <person name="Jhangiani S."/>
            <person name="Johnson A."/>
            <person name="Khan Z."/>
            <person name="Li Z."/>
            <person name="Liu W."/>
            <person name="Liu X."/>
            <person name="Perez L."/>
            <person name="Shen H."/>
            <person name="Wang Q."/>
            <person name="Watt J."/>
            <person name="Xi L."/>
            <person name="Xin Y."/>
            <person name="Zhou J."/>
            <person name="Deng J."/>
            <person name="Jiang H."/>
            <person name="Liu Y."/>
            <person name="Qu J."/>
            <person name="Song X.-Z."/>
            <person name="Zhang L."/>
            <person name="Villasana D."/>
            <person name="Johnson A."/>
            <person name="Liu J."/>
            <person name="Liyanage D."/>
            <person name="Lorensuhewa L."/>
            <person name="Robinson T."/>
            <person name="Song A."/>
            <person name="Song B.-B."/>
            <person name="Dinh H."/>
            <person name="Thornton R."/>
            <person name="Coyle M."/>
            <person name="Francisco L."/>
            <person name="Jackson L."/>
            <person name="Javaid M."/>
            <person name="Korchina V."/>
            <person name="Kovar C."/>
            <person name="Mata R."/>
            <person name="Mathew T."/>
            <person name="Ngo R."/>
            <person name="Nguyen L."/>
            <person name="Nguyen N."/>
            <person name="Okwuonu G."/>
            <person name="Ongeri F."/>
            <person name="Pham C."/>
            <person name="Simmons D."/>
            <person name="Wilczek-Boney K."/>
            <person name="Hale W."/>
            <person name="Jakkamsetti A."/>
            <person name="Pham P."/>
            <person name="Ruth R."/>
            <person name="San Lucas F."/>
            <person name="Warren J."/>
            <person name="Zhang J."/>
            <person name="Zhao Z."/>
            <person name="Zhou C."/>
            <person name="Zhu D."/>
            <person name="Lee S."/>
            <person name="Bess C."/>
            <person name="Blankenburg K."/>
            <person name="Forbes L."/>
            <person name="Fu Q."/>
            <person name="Gubbala S."/>
            <person name="Hirani K."/>
            <person name="Jayaseelan J.C."/>
            <person name="Lara F."/>
            <person name="Munidasa M."/>
            <person name="Palculict T."/>
            <person name="Patil S."/>
            <person name="Pu L.-L."/>
            <person name="Saada N."/>
            <person name="Tang L."/>
            <person name="Weissenberger G."/>
            <person name="Zhu Y."/>
            <person name="Hemphill L."/>
            <person name="Shang Y."/>
            <person name="Youmans B."/>
            <person name="Ayvaz T."/>
            <person name="Ross M."/>
            <person name="Santibanez J."/>
            <person name="Aqrawi P."/>
            <person name="Gross S."/>
            <person name="Joshi V."/>
            <person name="Fowler G."/>
            <person name="Nazareth L."/>
            <person name="Reid J."/>
            <person name="Worley K."/>
            <person name="Petrosino J."/>
            <person name="Highlander S."/>
            <person name="Gibbs R."/>
        </authorList>
    </citation>
    <scope>NUCLEOTIDE SEQUENCE [LARGE SCALE GENOMIC DNA]</scope>
    <source>
        <strain evidence="2">DSM 15272</strain>
    </source>
</reference>